<gene>
    <name evidence="1" type="ORF">F4821DRAFT_275678</name>
</gene>
<dbReference type="Proteomes" id="UP001497680">
    <property type="component" value="Unassembled WGS sequence"/>
</dbReference>
<proteinExistence type="predicted"/>
<keyword evidence="2" id="KW-1185">Reference proteome</keyword>
<organism evidence="1 2">
    <name type="scientific">Hypoxylon rubiginosum</name>
    <dbReference type="NCBI Taxonomy" id="110542"/>
    <lineage>
        <taxon>Eukaryota</taxon>
        <taxon>Fungi</taxon>
        <taxon>Dikarya</taxon>
        <taxon>Ascomycota</taxon>
        <taxon>Pezizomycotina</taxon>
        <taxon>Sordariomycetes</taxon>
        <taxon>Xylariomycetidae</taxon>
        <taxon>Xylariales</taxon>
        <taxon>Hypoxylaceae</taxon>
        <taxon>Hypoxylon</taxon>
    </lineage>
</organism>
<evidence type="ECO:0000313" key="2">
    <source>
        <dbReference type="Proteomes" id="UP001497680"/>
    </source>
</evidence>
<name>A0ACC0CK54_9PEZI</name>
<reference evidence="1 2" key="1">
    <citation type="journal article" date="2022" name="New Phytol.">
        <title>Ecological generalism drives hyperdiversity of secondary metabolite gene clusters in xylarialean endophytes.</title>
        <authorList>
            <person name="Franco M.E.E."/>
            <person name="Wisecaver J.H."/>
            <person name="Arnold A.E."/>
            <person name="Ju Y.M."/>
            <person name="Slot J.C."/>
            <person name="Ahrendt S."/>
            <person name="Moore L.P."/>
            <person name="Eastman K.E."/>
            <person name="Scott K."/>
            <person name="Konkel Z."/>
            <person name="Mondo S.J."/>
            <person name="Kuo A."/>
            <person name="Hayes R.D."/>
            <person name="Haridas S."/>
            <person name="Andreopoulos B."/>
            <person name="Riley R."/>
            <person name="LaButti K."/>
            <person name="Pangilinan J."/>
            <person name="Lipzen A."/>
            <person name="Amirebrahimi M."/>
            <person name="Yan J."/>
            <person name="Adam C."/>
            <person name="Keymanesh K."/>
            <person name="Ng V."/>
            <person name="Louie K."/>
            <person name="Northen T."/>
            <person name="Drula E."/>
            <person name="Henrissat B."/>
            <person name="Hsieh H.M."/>
            <person name="Youens-Clark K."/>
            <person name="Lutzoni F."/>
            <person name="Miadlikowska J."/>
            <person name="Eastwood D.C."/>
            <person name="Hamelin R.C."/>
            <person name="Grigoriev I.V."/>
            <person name="U'Ren J.M."/>
        </authorList>
    </citation>
    <scope>NUCLEOTIDE SEQUENCE [LARGE SCALE GENOMIC DNA]</scope>
    <source>
        <strain evidence="1 2">ER1909</strain>
    </source>
</reference>
<dbReference type="EMBL" id="MU394425">
    <property type="protein sequence ID" value="KAI6080723.1"/>
    <property type="molecule type" value="Genomic_DNA"/>
</dbReference>
<sequence length="397" mass="45733">MSLLSPNYVLQPVSNEDLVIASLAWGFTIGFGWLTTWTACKQTILAYRRQGSKIRRNTYIWMIWSEVAVCFVFSVICWLHLWGTIPPSFWFYFAILTFWALQVQFLLQIVINRCGVILPDPTRAKRLKIGVAIAITAINISVYTIWVPARLQISPRYIWINEWWDRCEKCLYLIIDAGLNIYFIRVVQQNLVRNGLEKYRSLVRFNKFIICFSLSMDVLIIAMMSLPNTFVYMQFHPLAYIVKLNIEMSMAELIVKVAKGRKRENEGAEDFEIDQSRATTIETKETRSTSDRGSISCHIGQKSRYSKYGSVDDIGSGPELPDLGDVMKNPEESANHNGGIYTTREVRVEFQRTSQLSDSREAESEKPEKGGNSTELFTTTQGRSVYVWNDRNYHMPS</sequence>
<evidence type="ECO:0000313" key="1">
    <source>
        <dbReference type="EMBL" id="KAI6080723.1"/>
    </source>
</evidence>
<comment type="caution">
    <text evidence="1">The sequence shown here is derived from an EMBL/GenBank/DDBJ whole genome shotgun (WGS) entry which is preliminary data.</text>
</comment>
<protein>
    <submittedName>
        <fullName evidence="1">Uncharacterized protein</fullName>
    </submittedName>
</protein>
<accession>A0ACC0CK54</accession>